<protein>
    <submittedName>
        <fullName evidence="2">DUF2189 domain-containing protein</fullName>
    </submittedName>
</protein>
<name>A0A4P9K4H1_9GAMM</name>
<gene>
    <name evidence="2" type="ORF">FE785_03720</name>
</gene>
<feature type="transmembrane region" description="Helical" evidence="1">
    <location>
        <begin position="172"/>
        <end position="195"/>
    </location>
</feature>
<dbReference type="EMBL" id="CP040602">
    <property type="protein sequence ID" value="QCU89808.1"/>
    <property type="molecule type" value="Genomic_DNA"/>
</dbReference>
<dbReference type="AlphaFoldDB" id="A0A4P9K4H1"/>
<dbReference type="RefSeq" id="WP_138564485.1">
    <property type="nucleotide sequence ID" value="NZ_CP040602.1"/>
</dbReference>
<evidence type="ECO:0000313" key="2">
    <source>
        <dbReference type="EMBL" id="QCU89808.1"/>
    </source>
</evidence>
<feature type="transmembrane region" description="Helical" evidence="1">
    <location>
        <begin position="117"/>
        <end position="138"/>
    </location>
</feature>
<evidence type="ECO:0000256" key="1">
    <source>
        <dbReference type="SAM" id="Phobius"/>
    </source>
</evidence>
<keyword evidence="3" id="KW-1185">Reference proteome</keyword>
<evidence type="ECO:0000313" key="3">
    <source>
        <dbReference type="Proteomes" id="UP000304864"/>
    </source>
</evidence>
<dbReference type="Proteomes" id="UP000304864">
    <property type="component" value="Chromosome"/>
</dbReference>
<sequence>MLHSPAALHTHDHYLENGEHVVSKDVQYSQVFHWLSQGWQDMARAPGISLFFGVIMAVSVASVYFAFRNEPVMMFKIATFFVMLSPFLATGLYYVAHRLEEGKPVEFFDVITSWRSNLSNIALFALCLGIITAIWARITPLIAAVAVSDGLLIVNPEQGLMSFLTSAQGMEFLTMFMILASLVSLLVFSLSVITIPLMLKDNKIGAISAMILSFEVVMENKGVMALWALVIGALLTLGMVSLGGAMLLIMPLLGYASWHAFNDLIEIDDGYPAINPS</sequence>
<dbReference type="OrthoDB" id="5621705at2"/>
<keyword evidence="1" id="KW-0812">Transmembrane</keyword>
<proteinExistence type="predicted"/>
<feature type="transmembrane region" description="Helical" evidence="1">
    <location>
        <begin position="224"/>
        <end position="249"/>
    </location>
</feature>
<accession>A0A4P9K4H1</accession>
<keyword evidence="1" id="KW-0472">Membrane</keyword>
<dbReference type="KEGG" id="thig:FE785_03720"/>
<dbReference type="Pfam" id="PF09955">
    <property type="entry name" value="DUF2189"/>
    <property type="match status" value="1"/>
</dbReference>
<reference evidence="2 3" key="1">
    <citation type="submission" date="2019-05" db="EMBL/GenBank/DDBJ databases">
        <title>Thiomicrorhabdus sediminis sp. nov, a novel sulfur-oxidizing bacterium isolated from coastal sediment.</title>
        <authorList>
            <person name="Liu X."/>
        </authorList>
    </citation>
    <scope>NUCLEOTIDE SEQUENCE [LARGE SCALE GENOMIC DNA]</scope>
    <source>
        <strain evidence="2 3">G1</strain>
    </source>
</reference>
<dbReference type="InterPro" id="IPR018692">
    <property type="entry name" value="DUF2189"/>
</dbReference>
<organism evidence="2 3">
    <name type="scientific">Thiomicrorhabdus sediminis</name>
    <dbReference type="NCBI Taxonomy" id="2580412"/>
    <lineage>
        <taxon>Bacteria</taxon>
        <taxon>Pseudomonadati</taxon>
        <taxon>Pseudomonadota</taxon>
        <taxon>Gammaproteobacteria</taxon>
        <taxon>Thiotrichales</taxon>
        <taxon>Piscirickettsiaceae</taxon>
        <taxon>Thiomicrorhabdus</taxon>
    </lineage>
</organism>
<keyword evidence="1" id="KW-1133">Transmembrane helix</keyword>
<feature type="transmembrane region" description="Helical" evidence="1">
    <location>
        <begin position="48"/>
        <end position="67"/>
    </location>
</feature>
<feature type="transmembrane region" description="Helical" evidence="1">
    <location>
        <begin position="73"/>
        <end position="96"/>
    </location>
</feature>